<dbReference type="Gene3D" id="2.60.40.10">
    <property type="entry name" value="Immunoglobulins"/>
    <property type="match status" value="2"/>
</dbReference>
<evidence type="ECO:0000259" key="9">
    <source>
        <dbReference type="Pfam" id="PF00345"/>
    </source>
</evidence>
<dbReference type="PANTHER" id="PTHR30251:SF9">
    <property type="entry name" value="CHAPERONE PROTEIN CAF1M"/>
    <property type="match status" value="1"/>
</dbReference>
<evidence type="ECO:0000313" key="11">
    <source>
        <dbReference type="EMBL" id="MMS79414.1"/>
    </source>
</evidence>
<feature type="domain" description="Pili assembly chaperone N-terminal" evidence="9">
    <location>
        <begin position="34"/>
        <end position="164"/>
    </location>
</feature>
<organism evidence="11">
    <name type="scientific">Salmonella enterica</name>
    <name type="common">Salmonella choleraesuis</name>
    <dbReference type="NCBI Taxonomy" id="28901"/>
    <lineage>
        <taxon>Bacteria</taxon>
        <taxon>Pseudomonadati</taxon>
        <taxon>Pseudomonadota</taxon>
        <taxon>Gammaproteobacteria</taxon>
        <taxon>Enterobacterales</taxon>
        <taxon>Enterobacteriaceae</taxon>
        <taxon>Salmonella</taxon>
    </lineage>
</organism>
<dbReference type="GO" id="GO:0030288">
    <property type="term" value="C:outer membrane-bounded periplasmic space"/>
    <property type="evidence" value="ECO:0007669"/>
    <property type="project" value="InterPro"/>
</dbReference>
<keyword evidence="5 7" id="KW-0143">Chaperone</keyword>
<protein>
    <recommendedName>
        <fullName evidence="12">Molecular chaperone</fullName>
    </recommendedName>
</protein>
<dbReference type="Pfam" id="PF02753">
    <property type="entry name" value="PapD_C"/>
    <property type="match status" value="1"/>
</dbReference>
<comment type="caution">
    <text evidence="11">The sequence shown here is derived from an EMBL/GenBank/DDBJ whole genome shotgun (WGS) entry which is preliminary data.</text>
</comment>
<dbReference type="PRINTS" id="PR00969">
    <property type="entry name" value="CHAPERONPILI"/>
</dbReference>
<keyword evidence="3 8" id="KW-0732">Signal</keyword>
<dbReference type="InterPro" id="IPR036316">
    <property type="entry name" value="Pili_assmbl_chap_C_dom_sf"/>
</dbReference>
<evidence type="ECO:0000256" key="6">
    <source>
        <dbReference type="ARBA" id="ARBA00023319"/>
    </source>
</evidence>
<dbReference type="InterPro" id="IPR050643">
    <property type="entry name" value="Periplasmic_pilus_chap"/>
</dbReference>
<keyword evidence="6" id="KW-0393">Immunoglobulin domain</keyword>
<dbReference type="InterPro" id="IPR016147">
    <property type="entry name" value="Pili_assmbl_chaperone_N"/>
</dbReference>
<dbReference type="InterPro" id="IPR016148">
    <property type="entry name" value="Pili_assmbl_chaperone_C"/>
</dbReference>
<feature type="signal peptide" evidence="8">
    <location>
        <begin position="1"/>
        <end position="23"/>
    </location>
</feature>
<comment type="subcellular location">
    <subcellularLocation>
        <location evidence="1 7">Periplasm</location>
    </subcellularLocation>
</comment>
<evidence type="ECO:0000256" key="8">
    <source>
        <dbReference type="SAM" id="SignalP"/>
    </source>
</evidence>
<dbReference type="GO" id="GO:0071555">
    <property type="term" value="P:cell wall organization"/>
    <property type="evidence" value="ECO:0007669"/>
    <property type="project" value="InterPro"/>
</dbReference>
<dbReference type="SUPFAM" id="SSF49584">
    <property type="entry name" value="Periplasmic chaperone C-domain"/>
    <property type="match status" value="1"/>
</dbReference>
<evidence type="ECO:0000256" key="3">
    <source>
        <dbReference type="ARBA" id="ARBA00022729"/>
    </source>
</evidence>
<feature type="domain" description="Pili assembly chaperone C-terminal" evidence="10">
    <location>
        <begin position="187"/>
        <end position="241"/>
    </location>
</feature>
<dbReference type="AlphaFoldDB" id="A0A403T6J6"/>
<dbReference type="InterPro" id="IPR008962">
    <property type="entry name" value="PapD-like_sf"/>
</dbReference>
<dbReference type="PROSITE" id="PS00635">
    <property type="entry name" value="PILI_CHAPERONE"/>
    <property type="match status" value="1"/>
</dbReference>
<evidence type="ECO:0000259" key="10">
    <source>
        <dbReference type="Pfam" id="PF02753"/>
    </source>
</evidence>
<dbReference type="InterPro" id="IPR001829">
    <property type="entry name" value="Pili_assmbl_chaperone_bac"/>
</dbReference>
<evidence type="ECO:0000256" key="7">
    <source>
        <dbReference type="RuleBase" id="RU003918"/>
    </source>
</evidence>
<comment type="similarity">
    <text evidence="2 7">Belongs to the periplasmic pilus chaperone family.</text>
</comment>
<gene>
    <name evidence="11" type="ORF">D9O31_23635</name>
</gene>
<proteinExistence type="inferred from homology"/>
<dbReference type="Proteomes" id="UP000839526">
    <property type="component" value="Unassembled WGS sequence"/>
</dbReference>
<dbReference type="InterPro" id="IPR018046">
    <property type="entry name" value="Pili_assmbl_chaperone_CS"/>
</dbReference>
<evidence type="ECO:0000256" key="2">
    <source>
        <dbReference type="ARBA" id="ARBA00007399"/>
    </source>
</evidence>
<feature type="chain" id="PRO_5019564362" description="Molecular chaperone" evidence="8">
    <location>
        <begin position="24"/>
        <end position="251"/>
    </location>
</feature>
<evidence type="ECO:0008006" key="12">
    <source>
        <dbReference type="Google" id="ProtNLM"/>
    </source>
</evidence>
<accession>A0A403T6J6</accession>
<evidence type="ECO:0000256" key="1">
    <source>
        <dbReference type="ARBA" id="ARBA00004418"/>
    </source>
</evidence>
<evidence type="ECO:0000256" key="4">
    <source>
        <dbReference type="ARBA" id="ARBA00022764"/>
    </source>
</evidence>
<sequence length="251" mass="27483">MVRTYLSCFIVVSVLSGISEAVAQSASLNSQKYGIILGATRVVYPPEGRGVTLSVTNPENYPILVQSQVMNEDKKTEAPFYVTPPLFRLEGKQRNTLRVVRTGGSYPVDRESLTWLCVRGIPPKNGDVWAEDKSKSSLASGGVTMLMQLSINSCIKLLVRPEGLSGNPSGMADKLSWKVTGKNLIATNPTPYYMNLDSLSFNGKKLKADYIPPLSEHEFTLPDGFGMRGKINWTVIGDYGDKSSVQLAEIK</sequence>
<dbReference type="EMBL" id="RWAH01000037">
    <property type="protein sequence ID" value="MMS79414.1"/>
    <property type="molecule type" value="Genomic_DNA"/>
</dbReference>
<dbReference type="InterPro" id="IPR013783">
    <property type="entry name" value="Ig-like_fold"/>
</dbReference>
<dbReference type="Pfam" id="PF00345">
    <property type="entry name" value="PapD_N"/>
    <property type="match status" value="1"/>
</dbReference>
<evidence type="ECO:0000256" key="5">
    <source>
        <dbReference type="ARBA" id="ARBA00023186"/>
    </source>
</evidence>
<reference evidence="11" key="1">
    <citation type="submission" date="2018-10" db="EMBL/GenBank/DDBJ databases">
        <authorList>
            <consortium name="PulseNet: The National Subtyping Network for Foodborne Disease Surveillance"/>
            <person name="Tarr C.L."/>
            <person name="Trees E."/>
            <person name="Katz L.S."/>
            <person name="Carleton-Romer H.A."/>
            <person name="Stroika S."/>
            <person name="Kucerova Z."/>
            <person name="Roache K.F."/>
            <person name="Sabol A.L."/>
            <person name="Besser J."/>
            <person name="Gerner-Smidt P."/>
        </authorList>
    </citation>
    <scope>NUCLEOTIDE SEQUENCE [LARGE SCALE GENOMIC DNA]</scope>
    <source>
        <strain evidence="11">PNUSAS052121</strain>
    </source>
</reference>
<keyword evidence="4" id="KW-0574">Periplasm</keyword>
<dbReference type="SUPFAM" id="SSF49354">
    <property type="entry name" value="PapD-like"/>
    <property type="match status" value="1"/>
</dbReference>
<dbReference type="PANTHER" id="PTHR30251">
    <property type="entry name" value="PILUS ASSEMBLY CHAPERONE"/>
    <property type="match status" value="1"/>
</dbReference>
<name>A0A403T6J6_SALER</name>